<name>A0A832QDH9_9BACT</name>
<proteinExistence type="predicted"/>
<evidence type="ECO:0000313" key="1">
    <source>
        <dbReference type="EMBL" id="HHX99353.1"/>
    </source>
</evidence>
<comment type="caution">
    <text evidence="1">The sequence shown here is derived from an EMBL/GenBank/DDBJ whole genome shotgun (WGS) entry which is preliminary data.</text>
</comment>
<organism evidence="1 2">
    <name type="scientific">Candidatus Dojkabacteria bacterium</name>
    <dbReference type="NCBI Taxonomy" id="2099670"/>
    <lineage>
        <taxon>Bacteria</taxon>
        <taxon>Candidatus Dojkabacteria</taxon>
    </lineage>
</organism>
<dbReference type="EMBL" id="DUTP01000003">
    <property type="protein sequence ID" value="HHX99353.1"/>
    <property type="molecule type" value="Genomic_DNA"/>
</dbReference>
<sequence>MEESTDWYDEVTKELDDLVHKGQVYAQNPVNFIHADCWCGSNKKYKDCHYKQIDMAPMTKEDCRLIFKKYRRKSYSCLFNGCSEKSIKSHSIPSSWLSSIIDSDNFVYNFPLNLFNSSPEEPFEVEKLGVFESSTFKGFCLEHDSKLFEKIEKEGGWELTDENCLLLYYRSVCYELFAKCRAMSILEEVRGDISMGKDPVSQVCIFEVLCGRILGMKKAVEDLSVLKDKIEQYIKEKDFSVVSYTYIPIESPINIMASGIHHPEQTFEGRDLQNLAEDNLMNMSCIVGQNGEEEFVLFISIDENDERAARFHKDLLTCDNLGNRIVIYLLETTENLFWRISDWDHLTNTQKDKVYSILGGSVNSDILEYSKEDFITGIESFATKDSKIQQKIV</sequence>
<dbReference type="AlphaFoldDB" id="A0A832QDH9"/>
<gene>
    <name evidence="1" type="ORF">GX533_01555</name>
</gene>
<protein>
    <submittedName>
        <fullName evidence="1">SEC-C domain-containing protein</fullName>
    </submittedName>
</protein>
<dbReference type="Proteomes" id="UP000576550">
    <property type="component" value="Unassembled WGS sequence"/>
</dbReference>
<evidence type="ECO:0000313" key="2">
    <source>
        <dbReference type="Proteomes" id="UP000576550"/>
    </source>
</evidence>
<dbReference type="InterPro" id="IPR004027">
    <property type="entry name" value="SEC_C_motif"/>
</dbReference>
<reference evidence="1 2" key="1">
    <citation type="journal article" date="2020" name="Biotechnol. Biofuels">
        <title>New insights from the biogas microbiome by comprehensive genome-resolved metagenomics of nearly 1600 species originating from multiple anaerobic digesters.</title>
        <authorList>
            <person name="Campanaro S."/>
            <person name="Treu L."/>
            <person name="Rodriguez-R L.M."/>
            <person name="Kovalovszki A."/>
            <person name="Ziels R.M."/>
            <person name="Maus I."/>
            <person name="Zhu X."/>
            <person name="Kougias P.G."/>
            <person name="Basile A."/>
            <person name="Luo G."/>
            <person name="Schluter A."/>
            <person name="Konstantinidis K.T."/>
            <person name="Angelidaki I."/>
        </authorList>
    </citation>
    <scope>NUCLEOTIDE SEQUENCE [LARGE SCALE GENOMIC DNA]</scope>
    <source>
        <strain evidence="1">AS05jafATM_89</strain>
    </source>
</reference>
<dbReference type="Pfam" id="PF02810">
    <property type="entry name" value="SEC-C"/>
    <property type="match status" value="1"/>
</dbReference>
<accession>A0A832QDH9</accession>
<dbReference type="SUPFAM" id="SSF103642">
    <property type="entry name" value="Sec-C motif"/>
    <property type="match status" value="1"/>
</dbReference>